<dbReference type="InterPro" id="IPR010985">
    <property type="entry name" value="Ribbon_hlx_hlx"/>
</dbReference>
<protein>
    <submittedName>
        <fullName evidence="2">Ribbon-helix-helix domain-containing protein</fullName>
    </submittedName>
</protein>
<dbReference type="Proteomes" id="UP001596445">
    <property type="component" value="Unassembled WGS sequence"/>
</dbReference>
<gene>
    <name evidence="2" type="ORF">ACFQQG_13900</name>
</gene>
<dbReference type="SUPFAM" id="SSF47598">
    <property type="entry name" value="Ribbon-helix-helix"/>
    <property type="match status" value="1"/>
</dbReference>
<name>A0ABD5W500_9EURY</name>
<feature type="region of interest" description="Disordered" evidence="1">
    <location>
        <begin position="97"/>
        <end position="136"/>
    </location>
</feature>
<evidence type="ECO:0000313" key="3">
    <source>
        <dbReference type="Proteomes" id="UP001596445"/>
    </source>
</evidence>
<organism evidence="2 3">
    <name type="scientific">Halovenus salina</name>
    <dbReference type="NCBI Taxonomy" id="1510225"/>
    <lineage>
        <taxon>Archaea</taxon>
        <taxon>Methanobacteriati</taxon>
        <taxon>Methanobacteriota</taxon>
        <taxon>Stenosarchaea group</taxon>
        <taxon>Halobacteria</taxon>
        <taxon>Halobacteriales</taxon>
        <taxon>Haloarculaceae</taxon>
        <taxon>Halovenus</taxon>
    </lineage>
</organism>
<comment type="caution">
    <text evidence="2">The sequence shown here is derived from an EMBL/GenBank/DDBJ whole genome shotgun (WGS) entry which is preliminary data.</text>
</comment>
<dbReference type="RefSeq" id="WP_267161799.1">
    <property type="nucleotide sequence ID" value="NZ_CP112972.1"/>
</dbReference>
<dbReference type="InterPro" id="IPR013321">
    <property type="entry name" value="Arc_rbn_hlx_hlx"/>
</dbReference>
<accession>A0ABD5W500</accession>
<dbReference type="AlphaFoldDB" id="A0ABD5W500"/>
<evidence type="ECO:0000256" key="1">
    <source>
        <dbReference type="SAM" id="MobiDB-lite"/>
    </source>
</evidence>
<dbReference type="GeneID" id="76631157"/>
<sequence length="136" mass="15402">MPWRPQIPDELESKIEEVVEPAGYQSKSELVRDAARRKVEELNADGESSEEVGTKNEKVCENLKEIALDRSRGMYERRDAVKRLGELGDVAVEPLSEVAKDAEDTAPHKLDDDKSEANGDDIRKRARKQLENINKE</sequence>
<proteinExistence type="predicted"/>
<dbReference type="CDD" id="cd22231">
    <property type="entry name" value="RHH_NikR_HicB-like"/>
    <property type="match status" value="1"/>
</dbReference>
<dbReference type="Gene3D" id="1.10.1220.10">
    <property type="entry name" value="Met repressor-like"/>
    <property type="match status" value="1"/>
</dbReference>
<feature type="compositionally biased region" description="Basic and acidic residues" evidence="1">
    <location>
        <begin position="98"/>
        <end position="136"/>
    </location>
</feature>
<reference evidence="2 3" key="1">
    <citation type="journal article" date="2019" name="Int. J. Syst. Evol. Microbiol.">
        <title>The Global Catalogue of Microorganisms (GCM) 10K type strain sequencing project: providing services to taxonomists for standard genome sequencing and annotation.</title>
        <authorList>
            <consortium name="The Broad Institute Genomics Platform"/>
            <consortium name="The Broad Institute Genome Sequencing Center for Infectious Disease"/>
            <person name="Wu L."/>
            <person name="Ma J."/>
        </authorList>
    </citation>
    <scope>NUCLEOTIDE SEQUENCE [LARGE SCALE GENOMIC DNA]</scope>
    <source>
        <strain evidence="2 3">JCM 30072</strain>
    </source>
</reference>
<evidence type="ECO:0000313" key="2">
    <source>
        <dbReference type="EMBL" id="MFC7059072.1"/>
    </source>
</evidence>
<dbReference type="EMBL" id="JBHSZI010000001">
    <property type="protein sequence ID" value="MFC7059072.1"/>
    <property type="molecule type" value="Genomic_DNA"/>
</dbReference>
<keyword evidence="3" id="KW-1185">Reference proteome</keyword>